<dbReference type="NCBIfam" id="TIGR00026">
    <property type="entry name" value="hi_GC_TIGR00026"/>
    <property type="match status" value="1"/>
</dbReference>
<dbReference type="Proteomes" id="UP000726105">
    <property type="component" value="Unassembled WGS sequence"/>
</dbReference>
<evidence type="ECO:0000313" key="4">
    <source>
        <dbReference type="Proteomes" id="UP000726105"/>
    </source>
</evidence>
<evidence type="ECO:0000256" key="1">
    <source>
        <dbReference type="ARBA" id="ARBA00008710"/>
    </source>
</evidence>
<comment type="catalytic activity">
    <reaction evidence="2">
        <text>oxidized coenzyme F420-(gamma-L-Glu)(n) + a quinol + H(+) = reduced coenzyme F420-(gamma-L-Glu)(n) + a quinone</text>
        <dbReference type="Rhea" id="RHEA:39663"/>
        <dbReference type="Rhea" id="RHEA-COMP:12939"/>
        <dbReference type="Rhea" id="RHEA-COMP:14378"/>
        <dbReference type="ChEBI" id="CHEBI:15378"/>
        <dbReference type="ChEBI" id="CHEBI:24646"/>
        <dbReference type="ChEBI" id="CHEBI:132124"/>
        <dbReference type="ChEBI" id="CHEBI:133980"/>
        <dbReference type="ChEBI" id="CHEBI:139511"/>
    </reaction>
</comment>
<proteinExistence type="inferred from homology"/>
<protein>
    <submittedName>
        <fullName evidence="3">Nitroreductase family deazaflavin-dependent oxidoreductase</fullName>
    </submittedName>
</protein>
<dbReference type="EMBL" id="JADJIB010000002">
    <property type="protein sequence ID" value="MBK7273029.1"/>
    <property type="molecule type" value="Genomic_DNA"/>
</dbReference>
<name>A0A935IJ44_9MICO</name>
<dbReference type="InterPro" id="IPR004378">
    <property type="entry name" value="F420H2_quin_Rdtase"/>
</dbReference>
<reference evidence="3 4" key="1">
    <citation type="submission" date="2020-10" db="EMBL/GenBank/DDBJ databases">
        <title>Connecting structure to function with the recovery of over 1000 high-quality activated sludge metagenome-assembled genomes encoding full-length rRNA genes using long-read sequencing.</title>
        <authorList>
            <person name="Singleton C.M."/>
            <person name="Petriglieri F."/>
            <person name="Kristensen J.M."/>
            <person name="Kirkegaard R.H."/>
            <person name="Michaelsen T.Y."/>
            <person name="Andersen M.H."/>
            <person name="Karst S.M."/>
            <person name="Dueholm M.S."/>
            <person name="Nielsen P.H."/>
            <person name="Albertsen M."/>
        </authorList>
    </citation>
    <scope>NUCLEOTIDE SEQUENCE [LARGE SCALE GENOMIC DNA]</scope>
    <source>
        <strain evidence="3">Ega_18-Q3-R5-49_MAXAC.001</strain>
    </source>
</reference>
<organism evidence="3 4">
    <name type="scientific">Candidatus Phosphoribacter hodrii</name>
    <dbReference type="NCBI Taxonomy" id="2953743"/>
    <lineage>
        <taxon>Bacteria</taxon>
        <taxon>Bacillati</taxon>
        <taxon>Actinomycetota</taxon>
        <taxon>Actinomycetes</taxon>
        <taxon>Micrococcales</taxon>
        <taxon>Dermatophilaceae</taxon>
        <taxon>Candidatus Phosphoribacter</taxon>
    </lineage>
</organism>
<comment type="similarity">
    <text evidence="1">Belongs to the F420H(2)-dependent quinone reductase family.</text>
</comment>
<dbReference type="PANTHER" id="PTHR39428:SF1">
    <property type="entry name" value="F420H(2)-DEPENDENT QUINONE REDUCTASE RV1261C"/>
    <property type="match status" value="1"/>
</dbReference>
<dbReference type="GO" id="GO:0070967">
    <property type="term" value="F:coenzyme F420 binding"/>
    <property type="evidence" value="ECO:0007669"/>
    <property type="project" value="TreeGrafter"/>
</dbReference>
<dbReference type="InterPro" id="IPR012349">
    <property type="entry name" value="Split_barrel_FMN-bd"/>
</dbReference>
<dbReference type="GO" id="GO:0005886">
    <property type="term" value="C:plasma membrane"/>
    <property type="evidence" value="ECO:0007669"/>
    <property type="project" value="TreeGrafter"/>
</dbReference>
<dbReference type="AlphaFoldDB" id="A0A935IJ44"/>
<evidence type="ECO:0000256" key="2">
    <source>
        <dbReference type="ARBA" id="ARBA00049106"/>
    </source>
</evidence>
<sequence length="144" mass="15733">MSDQFNDWNQRIIDTFRANAGEVPQFGRSLVLVHHIGAKSGLERVSPVMALRDGDDTWLIAASKAGAPENPAWYHNLRANPEAEIETPDGVVLVRAEELVGADRDAAWARFTAVSTGFAEYEAKTTRTIPVLALKRRSEAASSA</sequence>
<dbReference type="Gene3D" id="2.30.110.10">
    <property type="entry name" value="Electron Transport, Fmn-binding Protein, Chain A"/>
    <property type="match status" value="1"/>
</dbReference>
<accession>A0A935IJ44</accession>
<dbReference type="PANTHER" id="PTHR39428">
    <property type="entry name" value="F420H(2)-DEPENDENT QUINONE REDUCTASE RV1261C"/>
    <property type="match status" value="1"/>
</dbReference>
<dbReference type="GO" id="GO:0016491">
    <property type="term" value="F:oxidoreductase activity"/>
    <property type="evidence" value="ECO:0007669"/>
    <property type="project" value="InterPro"/>
</dbReference>
<dbReference type="Pfam" id="PF04075">
    <property type="entry name" value="F420H2_quin_red"/>
    <property type="match status" value="1"/>
</dbReference>
<comment type="caution">
    <text evidence="3">The sequence shown here is derived from an EMBL/GenBank/DDBJ whole genome shotgun (WGS) entry which is preliminary data.</text>
</comment>
<evidence type="ECO:0000313" key="3">
    <source>
        <dbReference type="EMBL" id="MBK7273029.1"/>
    </source>
</evidence>
<gene>
    <name evidence="3" type="ORF">IPI13_07605</name>
</gene>